<dbReference type="Gene3D" id="3.40.50.300">
    <property type="entry name" value="P-loop containing nucleotide triphosphate hydrolases"/>
    <property type="match status" value="1"/>
</dbReference>
<reference evidence="2 3" key="1">
    <citation type="submission" date="2016-10" db="EMBL/GenBank/DDBJ databases">
        <authorList>
            <person name="Varghese N."/>
            <person name="Submissions S."/>
        </authorList>
    </citation>
    <scope>NUCLEOTIDE SEQUENCE [LARGE SCALE GENOMIC DNA]</scope>
    <source>
        <strain evidence="2 3">22B</strain>
    </source>
</reference>
<evidence type="ECO:0000259" key="1">
    <source>
        <dbReference type="Pfam" id="PF07693"/>
    </source>
</evidence>
<dbReference type="AlphaFoldDB" id="A0A662ZCH5"/>
<sequence length="663" mass="75431">MEQQLFSNLTDIPLPPNAVDTLEQSSYVSALIKFINNAQMPTTIALQGEWGSGKTSLMNQIAGQLCLNYGTICKFSDENYVDQRSEDDFPYLGVWVNTWQYSLMKDERESLVSIVQGITSQITQQVSTYLKDNANSKVIASRLLGALRFAAVATTKVGLGFMGANPNSIDNMLGGNGNNIPEQHDPDFFRNELQKAIIDFKRQITEYRKTLKQSSPFKGFIFFVDDLDRLDPPVAVQILSLMKNLFEVNNCIFILAIDYEVVIKGLEKRFGKKTEENEREYRSFFDKIIQLSFRLPVSQYKIDNYLKDGLKNICYTGSKTESENMLNEIISDLNSMTIETCGTNPRAIKRMLNTLSLVREISVTKMKKLYSENSNIKFDLAGDKEDIKLYFKLLFAMVCAQVSYPILYENLISEPDLFKWTSLGSNAVSSDDGEESEGNSNQIPIYLDPSDFMLESIVSKDIWMRKRVNNIGRFLSMLVKLIVDNKKRKGETNLSTTADYISLITDFTSVTSATSDEDQKLRRDQGSLPEFLSSLKDAGYGSTIRDNASKFMERFFHSYSPKNLIINYDSENRLITVSCTTQGKAIAMLCQIDFRDRPKDRKDRFMIFNETGGFFSVVNEVKRSTPTQTEDPDKITDENMKFVSDEYQRLTGNVPLSWTSEVN</sequence>
<keyword evidence="3" id="KW-1185">Reference proteome</keyword>
<proteinExistence type="predicted"/>
<evidence type="ECO:0000313" key="3">
    <source>
        <dbReference type="Proteomes" id="UP000243374"/>
    </source>
</evidence>
<dbReference type="SUPFAM" id="SSF52540">
    <property type="entry name" value="P-loop containing nucleoside triphosphate hydrolases"/>
    <property type="match status" value="1"/>
</dbReference>
<dbReference type="PANTHER" id="PTHR22674:SF6">
    <property type="entry name" value="NTPASE KAP FAMILY P-LOOP DOMAIN-CONTAINING PROTEIN 1"/>
    <property type="match status" value="1"/>
</dbReference>
<dbReference type="InterPro" id="IPR052754">
    <property type="entry name" value="NTPase_KAP_P-loop"/>
</dbReference>
<feature type="domain" description="KAP NTPase" evidence="1">
    <location>
        <begin position="26"/>
        <end position="360"/>
    </location>
</feature>
<name>A0A662ZCH5_9GAMM</name>
<protein>
    <submittedName>
        <fullName evidence="2">KAP family P-loop domain-containing protein</fullName>
    </submittedName>
</protein>
<organism evidence="2 3">
    <name type="scientific">Succinivibrio dextrinosolvens</name>
    <dbReference type="NCBI Taxonomy" id="83771"/>
    <lineage>
        <taxon>Bacteria</taxon>
        <taxon>Pseudomonadati</taxon>
        <taxon>Pseudomonadota</taxon>
        <taxon>Gammaproteobacteria</taxon>
        <taxon>Aeromonadales</taxon>
        <taxon>Succinivibrionaceae</taxon>
        <taxon>Succinivibrio</taxon>
    </lineage>
</organism>
<accession>A0A662ZCH5</accession>
<dbReference type="InterPro" id="IPR011646">
    <property type="entry name" value="KAP_P-loop"/>
</dbReference>
<dbReference type="RefSeq" id="WP_074841021.1">
    <property type="nucleotide sequence ID" value="NZ_CP047056.1"/>
</dbReference>
<dbReference type="Proteomes" id="UP000243374">
    <property type="component" value="Unassembled WGS sequence"/>
</dbReference>
<dbReference type="PANTHER" id="PTHR22674">
    <property type="entry name" value="NTPASE, KAP FAMILY P-LOOP DOMAIN-CONTAINING 1"/>
    <property type="match status" value="1"/>
</dbReference>
<gene>
    <name evidence="2" type="ORF">SAMN04487865_103722</name>
</gene>
<evidence type="ECO:0000313" key="2">
    <source>
        <dbReference type="EMBL" id="SFK20703.1"/>
    </source>
</evidence>
<dbReference type="Pfam" id="PF07693">
    <property type="entry name" value="KAP_NTPase"/>
    <property type="match status" value="1"/>
</dbReference>
<dbReference type="OrthoDB" id="88903at2"/>
<dbReference type="InterPro" id="IPR027417">
    <property type="entry name" value="P-loop_NTPase"/>
</dbReference>
<dbReference type="EMBL" id="FOSF01000037">
    <property type="protein sequence ID" value="SFK20703.1"/>
    <property type="molecule type" value="Genomic_DNA"/>
</dbReference>